<sequence length="386" mass="42612">MKKVSVSSHNLGTLPSPGAPSYRDKSVGSQKGWSSERVPLPSNRNRRNLSATSLLPFNSGKTLPSKWEDAERWICSPVSGNGIGKNSYSQPHKRPKSKSGPIVPPEVVYYSNYSPVMQGLEGGSCVRNVMVGSPLSTGVLAADNVLVHYGNVNGEQSYLLHSENSWVQSTSLPGWLELLSEPSLSSSQDEKLDEIEETNDFSGGVSRRDMATQMSPEIEVHSSPRGKSPLSHPTPPPFPSNIVETEGDNSAKSEVRDVQVDKRATVIRWSKRRTTNVVKKRLPHVEDLNKNAMEAQASSWNVAESEMNISKLQREEAKITAWENLQKAKAEAAIRKLEMKLEKKRSSSVDKIINKLRIAQMKAQDMRSTASVHEVPKSTHKVRGLP</sequence>
<dbReference type="AlphaFoldDB" id="A0A2N9H0S1"/>
<feature type="region of interest" description="Disordered" evidence="2">
    <location>
        <begin position="186"/>
        <end position="253"/>
    </location>
</feature>
<reference evidence="4" key="1">
    <citation type="submission" date="2018-02" db="EMBL/GenBank/DDBJ databases">
        <authorList>
            <person name="Cohen D.B."/>
            <person name="Kent A.D."/>
        </authorList>
    </citation>
    <scope>NUCLEOTIDE SEQUENCE</scope>
</reference>
<name>A0A2N9H0S1_FAGSY</name>
<dbReference type="PANTHER" id="PTHR31471:SF2">
    <property type="entry name" value="REMORIN FAMILY PROTEIN"/>
    <property type="match status" value="1"/>
</dbReference>
<evidence type="ECO:0000259" key="3">
    <source>
        <dbReference type="Pfam" id="PF03763"/>
    </source>
</evidence>
<proteinExistence type="inferred from homology"/>
<feature type="region of interest" description="Disordered" evidence="2">
    <location>
        <begin position="1"/>
        <end position="55"/>
    </location>
</feature>
<protein>
    <recommendedName>
        <fullName evidence="3">Remorin C-terminal domain-containing protein</fullName>
    </recommendedName>
</protein>
<evidence type="ECO:0000256" key="1">
    <source>
        <dbReference type="ARBA" id="ARBA00005711"/>
    </source>
</evidence>
<comment type="similarity">
    <text evidence="1">Belongs to the remorin family.</text>
</comment>
<dbReference type="EMBL" id="OIVN01003001">
    <property type="protein sequence ID" value="SPD08096.1"/>
    <property type="molecule type" value="Genomic_DNA"/>
</dbReference>
<feature type="compositionally biased region" description="Polar residues" evidence="2">
    <location>
        <begin position="1"/>
        <end position="13"/>
    </location>
</feature>
<feature type="region of interest" description="Disordered" evidence="2">
    <location>
        <begin position="364"/>
        <end position="386"/>
    </location>
</feature>
<dbReference type="PANTHER" id="PTHR31471">
    <property type="entry name" value="OS02G0116800 PROTEIN"/>
    <property type="match status" value="1"/>
</dbReference>
<gene>
    <name evidence="4" type="ORF">FSB_LOCUS35978</name>
</gene>
<dbReference type="Pfam" id="PF03763">
    <property type="entry name" value="Remorin_C"/>
    <property type="match status" value="1"/>
</dbReference>
<dbReference type="InterPro" id="IPR005516">
    <property type="entry name" value="Remorin_C"/>
</dbReference>
<evidence type="ECO:0000256" key="2">
    <source>
        <dbReference type="SAM" id="MobiDB-lite"/>
    </source>
</evidence>
<accession>A0A2N9H0S1</accession>
<feature type="domain" description="Remorin C-terminal" evidence="3">
    <location>
        <begin position="292"/>
        <end position="373"/>
    </location>
</feature>
<organism evidence="4">
    <name type="scientific">Fagus sylvatica</name>
    <name type="common">Beechnut</name>
    <dbReference type="NCBI Taxonomy" id="28930"/>
    <lineage>
        <taxon>Eukaryota</taxon>
        <taxon>Viridiplantae</taxon>
        <taxon>Streptophyta</taxon>
        <taxon>Embryophyta</taxon>
        <taxon>Tracheophyta</taxon>
        <taxon>Spermatophyta</taxon>
        <taxon>Magnoliopsida</taxon>
        <taxon>eudicotyledons</taxon>
        <taxon>Gunneridae</taxon>
        <taxon>Pentapetalae</taxon>
        <taxon>rosids</taxon>
        <taxon>fabids</taxon>
        <taxon>Fagales</taxon>
        <taxon>Fagaceae</taxon>
        <taxon>Fagus</taxon>
    </lineage>
</organism>
<evidence type="ECO:0000313" key="4">
    <source>
        <dbReference type="EMBL" id="SPD08096.1"/>
    </source>
</evidence>